<dbReference type="EMBL" id="CP022114">
    <property type="protein sequence ID" value="ASG62689.1"/>
    <property type="molecule type" value="Genomic_DNA"/>
</dbReference>
<reference evidence="1 2" key="1">
    <citation type="submission" date="2017-06" db="EMBL/GenBank/DDBJ databases">
        <title>Origin of plasmid-mediated fosfomycin resistance gene fosA3.</title>
        <authorList>
            <person name="Ito R."/>
            <person name="Pacey M.P."/>
            <person name="Doi Y."/>
        </authorList>
    </citation>
    <scope>NUCLEOTIDE SEQUENCE [LARGE SCALE GENOMIC DNA]</scope>
    <source>
        <strain evidence="1 2">YDC799</strain>
    </source>
</reference>
<protein>
    <submittedName>
        <fullName evidence="1">Uncharacterized protein</fullName>
    </submittedName>
</protein>
<name>A0A248KGL1_9ENTR</name>
<evidence type="ECO:0000313" key="1">
    <source>
        <dbReference type="EMBL" id="ASG62689.1"/>
    </source>
</evidence>
<sequence length="68" mass="7417">MKIGINARRNRLCTIFNRPAAQGWGEGRSARGQVAPGWADFAPPSRSIKKVGLLSILRSNAKLTIKVN</sequence>
<organism evidence="1 2">
    <name type="scientific">Kluyvera genomosp. 3</name>
    <dbReference type="NCBI Taxonomy" id="2774055"/>
    <lineage>
        <taxon>Bacteria</taxon>
        <taxon>Pseudomonadati</taxon>
        <taxon>Pseudomonadota</taxon>
        <taxon>Gammaproteobacteria</taxon>
        <taxon>Enterobacterales</taxon>
        <taxon>Enterobacteriaceae</taxon>
        <taxon>Kluyvera</taxon>
    </lineage>
</organism>
<evidence type="ECO:0000313" key="2">
    <source>
        <dbReference type="Proteomes" id="UP000197098"/>
    </source>
</evidence>
<gene>
    <name evidence="1" type="ORF">CEW81_03355</name>
</gene>
<dbReference type="Proteomes" id="UP000197098">
    <property type="component" value="Chromosome"/>
</dbReference>
<proteinExistence type="predicted"/>
<dbReference type="AlphaFoldDB" id="A0A248KGL1"/>
<accession>A0A248KGL1</accession>